<comment type="caution">
    <text evidence="2">The sequence shown here is derived from an EMBL/GenBank/DDBJ whole genome shotgun (WGS) entry which is preliminary data.</text>
</comment>
<dbReference type="GO" id="GO:0016407">
    <property type="term" value="F:acetyltransferase activity"/>
    <property type="evidence" value="ECO:0007669"/>
    <property type="project" value="InterPro"/>
</dbReference>
<evidence type="ECO:0000313" key="3">
    <source>
        <dbReference type="Proteomes" id="UP001212841"/>
    </source>
</evidence>
<evidence type="ECO:0008006" key="4">
    <source>
        <dbReference type="Google" id="ProtNLM"/>
    </source>
</evidence>
<reference evidence="2" key="1">
    <citation type="submission" date="2020-05" db="EMBL/GenBank/DDBJ databases">
        <title>Phylogenomic resolution of chytrid fungi.</title>
        <authorList>
            <person name="Stajich J.E."/>
            <person name="Amses K."/>
            <person name="Simmons R."/>
            <person name="Seto K."/>
            <person name="Myers J."/>
            <person name="Bonds A."/>
            <person name="Quandt C.A."/>
            <person name="Barry K."/>
            <person name="Liu P."/>
            <person name="Grigoriev I."/>
            <person name="Longcore J.E."/>
            <person name="James T.Y."/>
        </authorList>
    </citation>
    <scope>NUCLEOTIDE SEQUENCE</scope>
    <source>
        <strain evidence="2">JEL0318</strain>
    </source>
</reference>
<dbReference type="PANTHER" id="PTHR11786:SF0">
    <property type="entry name" value="ARYLAMINE N-ACETYLTRANSFERASE 4-RELATED"/>
    <property type="match status" value="1"/>
</dbReference>
<sequence length="304" mass="33132">MSTAKQPSNNPSTFTLSDTDLQAYFSRLQLTFPTRPPPTLATLNAIHLAHYCSIPFETLSIHYPKKPPTPSTPPISSSLRDIVTKLVHNHRGGFCVENNTLLLAVLNTLGFTTRIVLARSLRPAAGWQGLTHAVIVVRCADAKDPSDLYLADVGYGKDGTPSPLPLNGSMIDSKSHGCHRLSLATDETYPLVGSSSFSDFGVPSFYVMEHKPANSDSWTGFYGFTIAPANDVDLRIVNFFSCLHPDATWVNNCVVRKSTPAQSMIYHGGKVMTYSDGALIESETVGEGEAQKYFLDKFGLDVSK</sequence>
<dbReference type="InterPro" id="IPR053710">
    <property type="entry name" value="Arylamine_NAT_domain_sf"/>
</dbReference>
<protein>
    <recommendedName>
        <fullName evidence="4">Arylamine N-acetyltransferase</fullName>
    </recommendedName>
</protein>
<keyword evidence="3" id="KW-1185">Reference proteome</keyword>
<evidence type="ECO:0000256" key="1">
    <source>
        <dbReference type="ARBA" id="ARBA00006547"/>
    </source>
</evidence>
<dbReference type="SUPFAM" id="SSF54001">
    <property type="entry name" value="Cysteine proteinases"/>
    <property type="match status" value="1"/>
</dbReference>
<organism evidence="2 3">
    <name type="scientific">Rhizophlyctis rosea</name>
    <dbReference type="NCBI Taxonomy" id="64517"/>
    <lineage>
        <taxon>Eukaryota</taxon>
        <taxon>Fungi</taxon>
        <taxon>Fungi incertae sedis</taxon>
        <taxon>Chytridiomycota</taxon>
        <taxon>Chytridiomycota incertae sedis</taxon>
        <taxon>Chytridiomycetes</taxon>
        <taxon>Rhizophlyctidales</taxon>
        <taxon>Rhizophlyctidaceae</taxon>
        <taxon>Rhizophlyctis</taxon>
    </lineage>
</organism>
<gene>
    <name evidence="2" type="ORF">HK097_002050</name>
</gene>
<accession>A0AAD5WYL9</accession>
<dbReference type="EMBL" id="JADGJD010001429">
    <property type="protein sequence ID" value="KAJ3042325.1"/>
    <property type="molecule type" value="Genomic_DNA"/>
</dbReference>
<evidence type="ECO:0000313" key="2">
    <source>
        <dbReference type="EMBL" id="KAJ3042325.1"/>
    </source>
</evidence>
<name>A0AAD5WYL9_9FUNG</name>
<proteinExistence type="inferred from homology"/>
<comment type="similarity">
    <text evidence="1">Belongs to the arylamine N-acetyltransferase family.</text>
</comment>
<dbReference type="PANTHER" id="PTHR11786">
    <property type="entry name" value="N-HYDROXYARYLAMINE O-ACETYLTRANSFERASE"/>
    <property type="match status" value="1"/>
</dbReference>
<dbReference type="InterPro" id="IPR001447">
    <property type="entry name" value="Arylamine_N-AcTrfase"/>
</dbReference>
<dbReference type="Gene3D" id="3.30.2140.20">
    <property type="match status" value="1"/>
</dbReference>
<dbReference type="InterPro" id="IPR038765">
    <property type="entry name" value="Papain-like_cys_pep_sf"/>
</dbReference>
<dbReference type="Proteomes" id="UP001212841">
    <property type="component" value="Unassembled WGS sequence"/>
</dbReference>
<dbReference type="AlphaFoldDB" id="A0AAD5WYL9"/>
<dbReference type="Pfam" id="PF00797">
    <property type="entry name" value="Acetyltransf_2"/>
    <property type="match status" value="1"/>
</dbReference>